<comment type="subcellular location">
    <subcellularLocation>
        <location evidence="1">Nucleus</location>
    </subcellularLocation>
</comment>
<dbReference type="InterPro" id="IPR012583">
    <property type="entry name" value="RIX1_N"/>
</dbReference>
<dbReference type="Pfam" id="PF08167">
    <property type="entry name" value="RIX1"/>
    <property type="match status" value="1"/>
</dbReference>
<feature type="compositionally biased region" description="Acidic residues" evidence="5">
    <location>
        <begin position="748"/>
        <end position="773"/>
    </location>
</feature>
<evidence type="ECO:0000256" key="2">
    <source>
        <dbReference type="ARBA" id="ARBA00010511"/>
    </source>
</evidence>
<evidence type="ECO:0000313" key="8">
    <source>
        <dbReference type="Proteomes" id="UP000094043"/>
    </source>
</evidence>
<dbReference type="KEGG" id="cdep:91088056"/>
<dbReference type="SUPFAM" id="SSF48371">
    <property type="entry name" value="ARM repeat"/>
    <property type="match status" value="1"/>
</dbReference>
<keyword evidence="8" id="KW-1185">Reference proteome</keyword>
<dbReference type="EMBL" id="CP143787">
    <property type="protein sequence ID" value="WVN88635.1"/>
    <property type="molecule type" value="Genomic_DNA"/>
</dbReference>
<evidence type="ECO:0000256" key="3">
    <source>
        <dbReference type="ARBA" id="ARBA00021502"/>
    </source>
</evidence>
<reference evidence="7" key="2">
    <citation type="journal article" date="2022" name="Elife">
        <title>Obligate sexual reproduction of a homothallic fungus closely related to the Cryptococcus pathogenic species complex.</title>
        <authorList>
            <person name="Passer A.R."/>
            <person name="Clancey S.A."/>
            <person name="Shea T."/>
            <person name="David-Palma M."/>
            <person name="Averette A.F."/>
            <person name="Boekhout T."/>
            <person name="Porcel B.M."/>
            <person name="Nowrousian M."/>
            <person name="Cuomo C.A."/>
            <person name="Sun S."/>
            <person name="Heitman J."/>
            <person name="Coelho M.A."/>
        </authorList>
    </citation>
    <scope>NUCLEOTIDE SEQUENCE</scope>
    <source>
        <strain evidence="7">CBS 7841</strain>
    </source>
</reference>
<reference evidence="7" key="3">
    <citation type="submission" date="2024-01" db="EMBL/GenBank/DDBJ databases">
        <authorList>
            <person name="Coelho M.A."/>
            <person name="David-Palma M."/>
            <person name="Shea T."/>
            <person name="Sun S."/>
            <person name="Cuomo C.A."/>
            <person name="Heitman J."/>
        </authorList>
    </citation>
    <scope>NUCLEOTIDE SEQUENCE</scope>
    <source>
        <strain evidence="7">CBS 7841</strain>
    </source>
</reference>
<dbReference type="GO" id="GO:0005634">
    <property type="term" value="C:nucleus"/>
    <property type="evidence" value="ECO:0007669"/>
    <property type="project" value="UniProtKB-SubCell"/>
</dbReference>
<evidence type="ECO:0000256" key="5">
    <source>
        <dbReference type="SAM" id="MobiDB-lite"/>
    </source>
</evidence>
<evidence type="ECO:0000313" key="7">
    <source>
        <dbReference type="EMBL" id="WVN88635.1"/>
    </source>
</evidence>
<comment type="similarity">
    <text evidence="2">Belongs to the RIX1/PELP1 family.</text>
</comment>
<evidence type="ECO:0000259" key="6">
    <source>
        <dbReference type="Pfam" id="PF08167"/>
    </source>
</evidence>
<dbReference type="GO" id="GO:0006364">
    <property type="term" value="P:rRNA processing"/>
    <property type="evidence" value="ECO:0007669"/>
    <property type="project" value="TreeGrafter"/>
</dbReference>
<name>A0AAJ8M1Q1_9TREE</name>
<dbReference type="AlphaFoldDB" id="A0AAJ8M1Q1"/>
<dbReference type="PANTHER" id="PTHR34105">
    <property type="entry name" value="PROLINE-, GLUTAMIC ACID- AND LEUCINE-RICH PROTEIN 1"/>
    <property type="match status" value="1"/>
</dbReference>
<sequence length="773" mass="83535">MSFHASSLLSSLQPTHPAYLQLLKANRPFAVASAHSQLSKLVQRLNTVLLSKEYQTEQRATCNIAAEIISQDEQGWVMAEYGKGWMSICLGCIASPSTPIVSIPPYLKLITLIVLSSAHLPSFERANVHPVMGKLSVSLGKVLERCLSQAHPDWDVVLCMLESLHSLVLHSPATFRPMTSSLKVRLFSLVFSQSTGSDTSPACIPRTVIHASANLLACLSLTAGKAQSPAVWSTDMRDLLAAFRSALSSVSADGWGEILFPAVLSPSILPSLPHDPLLRIPLALDWAENLSQCIRAMFLSGTFRPVAVPISGIVNTALQCLGVGADTPTLEHISPQHQALLVTSLPRIWSLGIETIGALCIVAGDHFLPHLPNTLNHSVWLLERVPLDMLESQSQLLAFHRLLFICYSPSLIPTEHIARLLRFSLSTLSPLLEMKKGVIVAQQTGNGGGGGKKNKKRARGAEDGLVGNLEGRSWCRISPMQIQLIKTSLAFAPLLHNNPSLSPSLVTLSVRLHLSLYLSLSSLEPLLLSAKFATELKDLTGNFLERLLVEGEGWGKGYEGLIVSVIDPDTAAARHTLRSVLHPKLPPMLRNQPPLSHLNFFTTEGEEEKREREDLGLEVIGDEREVMDRKEKDERVLNEIVSSTDLQEQVTRTMSLVARTPLSNPTTLGVDATATISISASAPILAAAPAPIHSQALVPVSALDPNPTATQQISTSSSDFISFSSTSRTASLPIPTSTLVEPPVLSQDGDEEGIPELDSGSDDDALMGDEDDD</sequence>
<dbReference type="InterPro" id="IPR016024">
    <property type="entry name" value="ARM-type_fold"/>
</dbReference>
<dbReference type="RefSeq" id="XP_066069335.1">
    <property type="nucleotide sequence ID" value="XM_066213238.1"/>
</dbReference>
<organism evidence="7 8">
    <name type="scientific">Cryptococcus depauperatus CBS 7841</name>
    <dbReference type="NCBI Taxonomy" id="1295531"/>
    <lineage>
        <taxon>Eukaryota</taxon>
        <taxon>Fungi</taxon>
        <taxon>Dikarya</taxon>
        <taxon>Basidiomycota</taxon>
        <taxon>Agaricomycotina</taxon>
        <taxon>Tremellomycetes</taxon>
        <taxon>Tremellales</taxon>
        <taxon>Cryptococcaceae</taxon>
        <taxon>Cryptococcus</taxon>
    </lineage>
</organism>
<reference evidence="7" key="1">
    <citation type="submission" date="2016-06" db="EMBL/GenBank/DDBJ databases">
        <authorList>
            <person name="Cuomo C."/>
            <person name="Litvintseva A."/>
            <person name="Heitman J."/>
            <person name="Chen Y."/>
            <person name="Sun S."/>
            <person name="Springer D."/>
            <person name="Dromer F."/>
            <person name="Young S."/>
            <person name="Zeng Q."/>
            <person name="Chapman S."/>
            <person name="Gujja S."/>
            <person name="Saif S."/>
            <person name="Birren B."/>
        </authorList>
    </citation>
    <scope>NUCLEOTIDE SEQUENCE</scope>
    <source>
        <strain evidence="7">CBS 7841</strain>
    </source>
</reference>
<feature type="compositionally biased region" description="Polar residues" evidence="5">
    <location>
        <begin position="728"/>
        <end position="739"/>
    </location>
</feature>
<gene>
    <name evidence="7" type="ORF">L203_103846</name>
</gene>
<feature type="domain" description="Pre-rRNA-processing protein RIX1 N-terminal" evidence="6">
    <location>
        <begin position="16"/>
        <end position="195"/>
    </location>
</feature>
<keyword evidence="4" id="KW-0539">Nucleus</keyword>
<evidence type="ECO:0000256" key="1">
    <source>
        <dbReference type="ARBA" id="ARBA00004123"/>
    </source>
</evidence>
<accession>A0AAJ8M1Q1</accession>
<protein>
    <recommendedName>
        <fullName evidence="3">Pre-rRNA-processing protein RIX1</fullName>
    </recommendedName>
</protein>
<dbReference type="GeneID" id="91088056"/>
<dbReference type="PANTHER" id="PTHR34105:SF1">
    <property type="entry name" value="PROLINE-, GLUTAMIC ACID- AND LEUCINE-RICH PROTEIN 1"/>
    <property type="match status" value="1"/>
</dbReference>
<feature type="region of interest" description="Disordered" evidence="5">
    <location>
        <begin position="727"/>
        <end position="773"/>
    </location>
</feature>
<evidence type="ECO:0000256" key="4">
    <source>
        <dbReference type="ARBA" id="ARBA00023242"/>
    </source>
</evidence>
<dbReference type="Proteomes" id="UP000094043">
    <property type="component" value="Chromosome 4"/>
</dbReference>
<proteinExistence type="inferred from homology"/>